<organism evidence="1 2">
    <name type="scientific">Nephila pilipes</name>
    <name type="common">Giant wood spider</name>
    <name type="synonym">Nephila maculata</name>
    <dbReference type="NCBI Taxonomy" id="299642"/>
    <lineage>
        <taxon>Eukaryota</taxon>
        <taxon>Metazoa</taxon>
        <taxon>Ecdysozoa</taxon>
        <taxon>Arthropoda</taxon>
        <taxon>Chelicerata</taxon>
        <taxon>Arachnida</taxon>
        <taxon>Araneae</taxon>
        <taxon>Araneomorphae</taxon>
        <taxon>Entelegynae</taxon>
        <taxon>Araneoidea</taxon>
        <taxon>Nephilidae</taxon>
        <taxon>Nephila</taxon>
    </lineage>
</organism>
<accession>A0A8X6MJI4</accession>
<dbReference type="AlphaFoldDB" id="A0A8X6MJI4"/>
<dbReference type="Proteomes" id="UP000887013">
    <property type="component" value="Unassembled WGS sequence"/>
</dbReference>
<evidence type="ECO:0000313" key="1">
    <source>
        <dbReference type="EMBL" id="GFS57336.1"/>
    </source>
</evidence>
<protein>
    <submittedName>
        <fullName evidence="1">Uncharacterized protein</fullName>
    </submittedName>
</protein>
<reference evidence="1" key="1">
    <citation type="submission" date="2020-08" db="EMBL/GenBank/DDBJ databases">
        <title>Multicomponent nature underlies the extraordinary mechanical properties of spider dragline silk.</title>
        <authorList>
            <person name="Kono N."/>
            <person name="Nakamura H."/>
            <person name="Mori M."/>
            <person name="Yoshida Y."/>
            <person name="Ohtoshi R."/>
            <person name="Malay A.D."/>
            <person name="Moran D.A.P."/>
            <person name="Tomita M."/>
            <person name="Numata K."/>
            <person name="Arakawa K."/>
        </authorList>
    </citation>
    <scope>NUCLEOTIDE SEQUENCE</scope>
</reference>
<proteinExistence type="predicted"/>
<dbReference type="EMBL" id="BMAW01046797">
    <property type="protein sequence ID" value="GFS57336.1"/>
    <property type="molecule type" value="Genomic_DNA"/>
</dbReference>
<keyword evidence="2" id="KW-1185">Reference proteome</keyword>
<sequence>MDMSKSRGVRFLTIHCLEENVLQAHPYTFRIHLRGVPTFFAVGRHRSSANTPTSVLRLKEYLLKKDGTQDYLTYVTALSTVHRPYETSAVSDELHFSDS</sequence>
<gene>
    <name evidence="1" type="ORF">NPIL_478901</name>
</gene>
<name>A0A8X6MJI4_NEPPI</name>
<comment type="caution">
    <text evidence="1">The sequence shown here is derived from an EMBL/GenBank/DDBJ whole genome shotgun (WGS) entry which is preliminary data.</text>
</comment>
<evidence type="ECO:0000313" key="2">
    <source>
        <dbReference type="Proteomes" id="UP000887013"/>
    </source>
</evidence>